<organism evidence="1 2">
    <name type="scientific">Vanilla planifolia</name>
    <name type="common">Vanilla</name>
    <dbReference type="NCBI Taxonomy" id="51239"/>
    <lineage>
        <taxon>Eukaryota</taxon>
        <taxon>Viridiplantae</taxon>
        <taxon>Streptophyta</taxon>
        <taxon>Embryophyta</taxon>
        <taxon>Tracheophyta</taxon>
        <taxon>Spermatophyta</taxon>
        <taxon>Magnoliopsida</taxon>
        <taxon>Liliopsida</taxon>
        <taxon>Asparagales</taxon>
        <taxon>Orchidaceae</taxon>
        <taxon>Vanilloideae</taxon>
        <taxon>Vanilleae</taxon>
        <taxon>Vanilla</taxon>
    </lineage>
</organism>
<name>A0A835RIX9_VANPL</name>
<protein>
    <submittedName>
        <fullName evidence="1">Uncharacterized protein</fullName>
    </submittedName>
</protein>
<reference evidence="1 2" key="1">
    <citation type="journal article" date="2020" name="Nat. Food">
        <title>A phased Vanilla planifolia genome enables genetic improvement of flavour and production.</title>
        <authorList>
            <person name="Hasing T."/>
            <person name="Tang H."/>
            <person name="Brym M."/>
            <person name="Khazi F."/>
            <person name="Huang T."/>
            <person name="Chambers A.H."/>
        </authorList>
    </citation>
    <scope>NUCLEOTIDE SEQUENCE [LARGE SCALE GENOMIC DNA]</scope>
    <source>
        <tissue evidence="1">Leaf</tissue>
    </source>
</reference>
<dbReference type="AlphaFoldDB" id="A0A835RIX9"/>
<comment type="caution">
    <text evidence="1">The sequence shown here is derived from an EMBL/GenBank/DDBJ whole genome shotgun (WGS) entry which is preliminary data.</text>
</comment>
<dbReference type="Proteomes" id="UP000636800">
    <property type="component" value="Chromosome 2"/>
</dbReference>
<sequence>MLCLIDNFNAYIWFLVQKLERDFHNRCQQHLTLKKGVVHSLDESLTKYKMLCMSNNVSIHKPRLFLVQQRIDLPGGYDNNLLKLASERKPKRSTFN</sequence>
<evidence type="ECO:0000313" key="2">
    <source>
        <dbReference type="Proteomes" id="UP000636800"/>
    </source>
</evidence>
<dbReference type="EMBL" id="JADCNL010000002">
    <property type="protein sequence ID" value="KAG0492229.1"/>
    <property type="molecule type" value="Genomic_DNA"/>
</dbReference>
<accession>A0A835RIX9</accession>
<proteinExistence type="predicted"/>
<keyword evidence="2" id="KW-1185">Reference proteome</keyword>
<evidence type="ECO:0000313" key="1">
    <source>
        <dbReference type="EMBL" id="KAG0492229.1"/>
    </source>
</evidence>
<gene>
    <name evidence="1" type="ORF">HPP92_005627</name>
</gene>